<gene>
    <name evidence="3" type="ORF">BTO08_22095</name>
</gene>
<dbReference type="EMBL" id="MSCJ01000003">
    <property type="protein sequence ID" value="PQJ62896.1"/>
    <property type="molecule type" value="Genomic_DNA"/>
</dbReference>
<comment type="caution">
    <text evidence="3">The sequence shown here is derived from an EMBL/GenBank/DDBJ whole genome shotgun (WGS) entry which is preliminary data.</text>
</comment>
<feature type="region of interest" description="Disordered" evidence="1">
    <location>
        <begin position="418"/>
        <end position="472"/>
    </location>
</feature>
<proteinExistence type="predicted"/>
<feature type="signal peptide" evidence="2">
    <location>
        <begin position="1"/>
        <end position="30"/>
    </location>
</feature>
<organism evidence="3 4">
    <name type="scientific">Photobacterium angustum</name>
    <dbReference type="NCBI Taxonomy" id="661"/>
    <lineage>
        <taxon>Bacteria</taxon>
        <taxon>Pseudomonadati</taxon>
        <taxon>Pseudomonadota</taxon>
        <taxon>Gammaproteobacteria</taxon>
        <taxon>Vibrionales</taxon>
        <taxon>Vibrionaceae</taxon>
        <taxon>Photobacterium</taxon>
    </lineage>
</organism>
<evidence type="ECO:0008006" key="5">
    <source>
        <dbReference type="Google" id="ProtNLM"/>
    </source>
</evidence>
<keyword evidence="2" id="KW-0732">Signal</keyword>
<protein>
    <recommendedName>
        <fullName evidence="5">DUF11 domain-containing protein</fullName>
    </recommendedName>
</protein>
<sequence>MNTHLKPICRWVAAGLITIGAGTLTSQALASTTLAGVEIKNEAKVDYEDSLGNTYQAFSNEAVVKVAQIYAATLEDDFDDTAAAGQVKYVVHELTNNGNGPEDFTLSYAQGLPSGDTRGTDDIDANSITMYWDGNETGRPDNGEAAIPSGSVVTIPAGQTYYYILAVEVPSSAQVGDKLGVTFTAQAHEGTGAPVANAVSDIGANNDSADDTNGDLITITNDAVINVNKTANEIKGGTESSTGIDVDGDPSTDLAVNIIQYSIVATNTGNTSATDVHMFDGIPDGTTLITSSLSSPGLVVADGDTSVTSAANLTDENSLLNSSGVSVDLDQDGSLENSGEGGIAGGLDLNHDGDTADAVVPGVFAIDNSLPSGGTVSMNFSVWYSPNMVEGGTDINNQAFICANLNGGSGDTDYVDDNECGSPTKPGPIITNPTPITSENTYGGSITDTGSNGPSTSGEGGDDDGTEDNVQTVDNASAGSDVFFYNLITNTGNSTDTFNLVTVNGPTNPYPTGTTFKFFNDTGTGPLVDTSSDSIADTGAIPASTCVAAGVAPTVVDGITVACNQTLIRVVVSLPASATGGPFEATTTATSVNDSTKTDSKIERLTSVTPPTVDVSNNPFIDANGDMAPATDIDLVDVTDGVLDADGTPADDIATVFNDQPLATTVTAPIYIANKGGGQDSFTLAAEGSYDAGSNSWYTALPDGWTVKFLDAGIDTNADGTVDIPGTGAQIFATAQIPGGAVQFVTAEITLPSDALKALADSQQPGTIDANVDGDNDYIISIKVTSANSGAEDRKVEAIDVLSAKSIAITPPTGQNQVEPGGSVLYDHVLTNTGNTTESDITLAATDDNGFTHKIEIDTDGNGTPDTAITALCPAGVAISPTITVEGTDGVDQTIELTCKPDGTPMFNLEPGETIPMEVTVFGPANAAPGSVNITTITAESDSDSSLTTSALDTTEIVRGQVRLYKYAAPDATCDGTADTGFTQYFEGIEPQQCVIWMLVAWNQGQTPALNTVITDAVPANTTLETAQAPNDCRLTTDVAVAVTPTDPTYPIDTAIEADLGNLCYPAAGTGADITANVNGTNVDFDVATLAPGDKAVGIFTVRVD</sequence>
<dbReference type="NCBIfam" id="TIGR01451">
    <property type="entry name" value="B_ant_repeat"/>
    <property type="match status" value="1"/>
</dbReference>
<feature type="chain" id="PRO_5015481004" description="DUF11 domain-containing protein" evidence="2">
    <location>
        <begin position="31"/>
        <end position="1105"/>
    </location>
</feature>
<evidence type="ECO:0000256" key="1">
    <source>
        <dbReference type="SAM" id="MobiDB-lite"/>
    </source>
</evidence>
<feature type="compositionally biased region" description="Polar residues" evidence="1">
    <location>
        <begin position="438"/>
        <end position="454"/>
    </location>
</feature>
<dbReference type="RefSeq" id="WP_105062658.1">
    <property type="nucleotide sequence ID" value="NZ_MSCJ01000003.1"/>
</dbReference>
<accession>A0A2S7VL71</accession>
<evidence type="ECO:0000313" key="4">
    <source>
        <dbReference type="Proteomes" id="UP000238730"/>
    </source>
</evidence>
<dbReference type="InterPro" id="IPR047589">
    <property type="entry name" value="DUF11_rpt"/>
</dbReference>
<feature type="compositionally biased region" description="Low complexity" evidence="1">
    <location>
        <begin position="423"/>
        <end position="437"/>
    </location>
</feature>
<dbReference type="Proteomes" id="UP000238730">
    <property type="component" value="Unassembled WGS sequence"/>
</dbReference>
<name>A0A2S7VL71_PHOAN</name>
<dbReference type="AlphaFoldDB" id="A0A2S7VL71"/>
<evidence type="ECO:0000313" key="3">
    <source>
        <dbReference type="EMBL" id="PQJ62896.1"/>
    </source>
</evidence>
<reference evidence="3 4" key="1">
    <citation type="submission" date="2016-12" db="EMBL/GenBank/DDBJ databases">
        <title>Diversity of luminous bacteria.</title>
        <authorList>
            <person name="Yoshizawa S."/>
            <person name="Kogure K."/>
        </authorList>
    </citation>
    <scope>NUCLEOTIDE SEQUENCE [LARGE SCALE GENOMIC DNA]</scope>
    <source>
        <strain evidence="3 4">LC1-200</strain>
    </source>
</reference>
<evidence type="ECO:0000256" key="2">
    <source>
        <dbReference type="SAM" id="SignalP"/>
    </source>
</evidence>
<dbReference type="OrthoDB" id="28777at2"/>